<sequence>MEGENIIFGNPKFGQRQEDDDDKVYTFTDNYFYKGVSASSAVLLIAGKQADGSPDSEQTPKQHTAHAHPKHQERYKCIVDLLGCSDTNDIHVQGTFIANHEDVKVESIARVTEWDCSLQLYFYSGLPPAAADGCRLPTTGPVARMFETVYLDLLVYLR</sequence>
<dbReference type="AlphaFoldDB" id="A0A2H1WCR4"/>
<evidence type="ECO:0000256" key="1">
    <source>
        <dbReference type="SAM" id="MobiDB-lite"/>
    </source>
</evidence>
<reference evidence="2" key="1">
    <citation type="submission" date="2016-07" db="EMBL/GenBank/DDBJ databases">
        <authorList>
            <person name="Bretaudeau A."/>
        </authorList>
    </citation>
    <scope>NUCLEOTIDE SEQUENCE</scope>
    <source>
        <strain evidence="2">Rice</strain>
        <tissue evidence="2">Whole body</tissue>
    </source>
</reference>
<organism evidence="2">
    <name type="scientific">Spodoptera frugiperda</name>
    <name type="common">Fall armyworm</name>
    <dbReference type="NCBI Taxonomy" id="7108"/>
    <lineage>
        <taxon>Eukaryota</taxon>
        <taxon>Metazoa</taxon>
        <taxon>Ecdysozoa</taxon>
        <taxon>Arthropoda</taxon>
        <taxon>Hexapoda</taxon>
        <taxon>Insecta</taxon>
        <taxon>Pterygota</taxon>
        <taxon>Neoptera</taxon>
        <taxon>Endopterygota</taxon>
        <taxon>Lepidoptera</taxon>
        <taxon>Glossata</taxon>
        <taxon>Ditrysia</taxon>
        <taxon>Noctuoidea</taxon>
        <taxon>Noctuidae</taxon>
        <taxon>Amphipyrinae</taxon>
        <taxon>Spodoptera</taxon>
    </lineage>
</organism>
<name>A0A2H1WCR4_SPOFR</name>
<feature type="region of interest" description="Disordered" evidence="1">
    <location>
        <begin position="50"/>
        <end position="70"/>
    </location>
</feature>
<protein>
    <submittedName>
        <fullName evidence="2">SFRICE_021026</fullName>
    </submittedName>
</protein>
<proteinExistence type="predicted"/>
<accession>A0A2H1WCR4</accession>
<gene>
    <name evidence="2" type="ORF">SFRICE_021026</name>
</gene>
<evidence type="ECO:0000313" key="2">
    <source>
        <dbReference type="EMBL" id="SOQ50746.1"/>
    </source>
</evidence>
<dbReference type="EMBL" id="ODYU01007717">
    <property type="protein sequence ID" value="SOQ50746.1"/>
    <property type="molecule type" value="Genomic_DNA"/>
</dbReference>